<dbReference type="HOGENOM" id="CLU_462376_0_0_1"/>
<evidence type="ECO:0000313" key="3">
    <source>
        <dbReference type="Proteomes" id="UP000029725"/>
    </source>
</evidence>
<feature type="domain" description="THO complex subunitTHOC2 N-terminal" evidence="1">
    <location>
        <begin position="512"/>
        <end position="583"/>
    </location>
</feature>
<dbReference type="Pfam" id="PF11732">
    <property type="entry name" value="Thoc2"/>
    <property type="match status" value="1"/>
</dbReference>
<protein>
    <recommendedName>
        <fullName evidence="1">THO complex subunitTHOC2 N-terminal domain-containing protein</fullName>
    </recommendedName>
</protein>
<dbReference type="EMBL" id="JMKJ01000543">
    <property type="protein sequence ID" value="KGG50734.1"/>
    <property type="molecule type" value="Genomic_DNA"/>
</dbReference>
<accession>A0A098VPJ0</accession>
<evidence type="ECO:0000313" key="2">
    <source>
        <dbReference type="EMBL" id="KGG50734.1"/>
    </source>
</evidence>
<comment type="caution">
    <text evidence="2">The sequence shown here is derived from an EMBL/GenBank/DDBJ whole genome shotgun (WGS) entry which is preliminary data.</text>
</comment>
<dbReference type="AlphaFoldDB" id="A0A098VPJ0"/>
<dbReference type="Proteomes" id="UP000029725">
    <property type="component" value="Unassembled WGS sequence"/>
</dbReference>
<dbReference type="VEuPathDB" id="MicrosporidiaDB:DI09_58p60"/>
<proteinExistence type="predicted"/>
<organism evidence="2 3">
    <name type="scientific">Mitosporidium daphniae</name>
    <dbReference type="NCBI Taxonomy" id="1485682"/>
    <lineage>
        <taxon>Eukaryota</taxon>
        <taxon>Fungi</taxon>
        <taxon>Fungi incertae sedis</taxon>
        <taxon>Microsporidia</taxon>
        <taxon>Mitosporidium</taxon>
    </lineage>
</organism>
<evidence type="ECO:0000259" key="1">
    <source>
        <dbReference type="Pfam" id="PF11732"/>
    </source>
</evidence>
<keyword evidence="3" id="KW-1185">Reference proteome</keyword>
<dbReference type="InterPro" id="IPR021726">
    <property type="entry name" value="THO_THOC2_N"/>
</dbReference>
<reference evidence="2 3" key="1">
    <citation type="submission" date="2014-04" db="EMBL/GenBank/DDBJ databases">
        <title>A new species of microsporidia sheds light on the evolution of extreme parasitism.</title>
        <authorList>
            <person name="Haag K.L."/>
            <person name="James T.Y."/>
            <person name="Larsson R."/>
            <person name="Schaer T.M."/>
            <person name="Refardt D."/>
            <person name="Pombert J.-F."/>
            <person name="Ebert D."/>
        </authorList>
    </citation>
    <scope>NUCLEOTIDE SEQUENCE [LARGE SCALE GENOMIC DNA]</scope>
    <source>
        <strain evidence="2 3">UGP3</strain>
        <tissue evidence="2">Spores</tissue>
    </source>
</reference>
<dbReference type="RefSeq" id="XP_013237175.1">
    <property type="nucleotide sequence ID" value="XM_013381721.1"/>
</dbReference>
<gene>
    <name evidence="2" type="ORF">DI09_58p60</name>
</gene>
<sequence>MSIADSLVSLIVDFENNKTNPLYLSSSLDGILELKFPFLSVYEVCNDHFEFLEALSVFQYFPSPGSSHGISPIVVTAVKKIFSSSPSSLSPLNSWCLVRLDPLVLEASECIPSTEAFQRKLIKANTDILECSAGFAQLATQLLIPGYCLEHLLCHYLGEYDLDPFRGVSVFVSILSAQLDSYWIAYCMSNSLVVPHQAATVTHKKALSPEFLQTHLLNLFDSKALLNIMFPVLCLKLETTESLGLFIIVAIYCSRTEKPVSALRQFTPFIKLQEHWALFFLAVAIVYSSNLSQIKHADISEEFSFSMKPTKSIPMEIEDFLNAQLGSSEWSSWPQWILKLIAFFRTGWMQSAHSSGQPVYKAIAALTGMYGNSALGFFCAVKFDEKDFRQLPLDAICFVYFPSSLLIFLIDNFGSKEPWAPVLLGTVLGLVVCLKRESSLTLHQHLWNSAIGAFPTETRYQMYDFASLIKTNTFDSSIPVRRLLRRISSDNVSLMKTEFLDTLHQADVFLSVSVIIDQISAYENLGDPLVGILGGDDNAEHTLSNLYADVFSWTILSKHLLQKAPEMRLKEDGLHVRPWLTSLTLYLYCH</sequence>
<dbReference type="GeneID" id="25260381"/>
<name>A0A098VPJ0_9MICR</name>